<dbReference type="CDD" id="cd04301">
    <property type="entry name" value="NAT_SF"/>
    <property type="match status" value="1"/>
</dbReference>
<feature type="transmembrane region" description="Helical" evidence="1">
    <location>
        <begin position="44"/>
        <end position="77"/>
    </location>
</feature>
<dbReference type="FunFam" id="3.20.20.100:FF:000011">
    <property type="entry name" value="Aldo/keto reductase"/>
    <property type="match status" value="1"/>
</dbReference>
<evidence type="ECO:0000259" key="2">
    <source>
        <dbReference type="PROSITE" id="PS51186"/>
    </source>
</evidence>
<dbReference type="PRINTS" id="PR00069">
    <property type="entry name" value="ALDKETRDTASE"/>
</dbReference>
<dbReference type="SUPFAM" id="SSF55729">
    <property type="entry name" value="Acyl-CoA N-acyltransferases (Nat)"/>
    <property type="match status" value="1"/>
</dbReference>
<protein>
    <recommendedName>
        <fullName evidence="2">N-acetyltransferase domain-containing protein</fullName>
    </recommendedName>
</protein>
<dbReference type="PROSITE" id="PS51186">
    <property type="entry name" value="GNAT"/>
    <property type="match status" value="1"/>
</dbReference>
<proteinExistence type="predicted"/>
<dbReference type="Proteomes" id="UP000310200">
    <property type="component" value="Unassembled WGS sequence"/>
</dbReference>
<reference evidence="3 4" key="1">
    <citation type="journal article" date="2019" name="Philos. Trans. R. Soc. Lond., B, Biol. Sci.">
        <title>Ant behaviour and brain gene expression of defending hosts depend on the ecological success of the intruding social parasite.</title>
        <authorList>
            <person name="Kaur R."/>
            <person name="Stoldt M."/>
            <person name="Jongepier E."/>
            <person name="Feldmeyer B."/>
            <person name="Menzel F."/>
            <person name="Bornberg-Bauer E."/>
            <person name="Foitzik S."/>
        </authorList>
    </citation>
    <scope>NUCLEOTIDE SEQUENCE [LARGE SCALE GENOMIC DNA]</scope>
    <source>
        <tissue evidence="3">Whole body</tissue>
    </source>
</reference>
<dbReference type="Gene3D" id="3.20.20.100">
    <property type="entry name" value="NADP-dependent oxidoreductase domain"/>
    <property type="match status" value="1"/>
</dbReference>
<dbReference type="GO" id="GO:0016747">
    <property type="term" value="F:acyltransferase activity, transferring groups other than amino-acyl groups"/>
    <property type="evidence" value="ECO:0007669"/>
    <property type="project" value="InterPro"/>
</dbReference>
<dbReference type="CDD" id="cd19163">
    <property type="entry name" value="AKR_galDH"/>
    <property type="match status" value="1"/>
</dbReference>
<keyword evidence="1" id="KW-0812">Transmembrane</keyword>
<feature type="domain" description="N-acetyltransferase" evidence="2">
    <location>
        <begin position="94"/>
        <end position="242"/>
    </location>
</feature>
<dbReference type="AlphaFoldDB" id="A0A4S2KR14"/>
<dbReference type="PANTHER" id="PTHR42686:SF1">
    <property type="entry name" value="GH17980P-RELATED"/>
    <property type="match status" value="1"/>
</dbReference>
<dbReference type="GO" id="GO:0010349">
    <property type="term" value="F:L-galactose dehydrogenase activity"/>
    <property type="evidence" value="ECO:0007669"/>
    <property type="project" value="InterPro"/>
</dbReference>
<dbReference type="InterPro" id="IPR044479">
    <property type="entry name" value="LGALDH-like"/>
</dbReference>
<organism evidence="3 4">
    <name type="scientific">Temnothorax longispinosus</name>
    <dbReference type="NCBI Taxonomy" id="300112"/>
    <lineage>
        <taxon>Eukaryota</taxon>
        <taxon>Metazoa</taxon>
        <taxon>Ecdysozoa</taxon>
        <taxon>Arthropoda</taxon>
        <taxon>Hexapoda</taxon>
        <taxon>Insecta</taxon>
        <taxon>Pterygota</taxon>
        <taxon>Neoptera</taxon>
        <taxon>Endopterygota</taxon>
        <taxon>Hymenoptera</taxon>
        <taxon>Apocrita</taxon>
        <taxon>Aculeata</taxon>
        <taxon>Formicoidea</taxon>
        <taxon>Formicidae</taxon>
        <taxon>Myrmicinae</taxon>
        <taxon>Temnothorax</taxon>
    </lineage>
</organism>
<evidence type="ECO:0000313" key="3">
    <source>
        <dbReference type="EMBL" id="TGZ50519.1"/>
    </source>
</evidence>
<dbReference type="SUPFAM" id="SSF51430">
    <property type="entry name" value="NAD(P)-linked oxidoreductase"/>
    <property type="match status" value="1"/>
</dbReference>
<sequence>MIVIVRAFKPGDETGCTKLIRDSVMSSLGATFCGMLFKEVTFQLMILLSAIMFIFFGMPLTICLLVVPVVVVLMYVGTYVSFAAKLTEINEEVANIPRLYMSNAFSRFWVAEAFEPHLMTRHPKEVHYTIMTEEQFHQANISVSSQAKKIVGTVALCKSYRSDRSAWIKRLCVHEQYQRKGIASCLLNITVQFAIDAGYSCANIVASEYTEEGRELCLKKGFELKQIYHKSILEVGMFPPTYIEGFHDPEAVKSMKYKELGKTGLLVSKLSFGSGPLGCHYGTYDEADAIKAVREAIRQGINYIDTAPWYGQGRSEATLGKALKGIPRAAYYLATKVGRYELDYDNMFDFTVEKTRKSFKKSLELLGVDYVDVIQVHDIEFAPSLDVIVTQTLPELSKYVAEGKARHIGVTGYPVSVLKECVEKSNINIASVLSYSRLTLIDDTLLEYVPFFKKHKIGLINAATPCMGLLTNNGPPSWHPASDETKKQCANAAQYCKEHDVELGKLAIWHSMQYTDIDTNLVGIQNTKQLQMNLDVMRNGITEKEKALLQEIQETFLSTVKNQHWEGKEIRAYREATKKNI</sequence>
<keyword evidence="1" id="KW-0472">Membrane</keyword>
<keyword evidence="4" id="KW-1185">Reference proteome</keyword>
<dbReference type="EMBL" id="QBLH01001966">
    <property type="protein sequence ID" value="TGZ50519.1"/>
    <property type="molecule type" value="Genomic_DNA"/>
</dbReference>
<dbReference type="Pfam" id="PF13508">
    <property type="entry name" value="Acetyltransf_7"/>
    <property type="match status" value="1"/>
</dbReference>
<dbReference type="InterPro" id="IPR000182">
    <property type="entry name" value="GNAT_dom"/>
</dbReference>
<evidence type="ECO:0000256" key="1">
    <source>
        <dbReference type="SAM" id="Phobius"/>
    </source>
</evidence>
<dbReference type="STRING" id="300112.A0A4S2KR14"/>
<dbReference type="InterPro" id="IPR020471">
    <property type="entry name" value="AKR"/>
</dbReference>
<dbReference type="Pfam" id="PF00248">
    <property type="entry name" value="Aldo_ket_red"/>
    <property type="match status" value="1"/>
</dbReference>
<evidence type="ECO:0000313" key="4">
    <source>
        <dbReference type="Proteomes" id="UP000310200"/>
    </source>
</evidence>
<gene>
    <name evidence="3" type="ORF">DBV15_05248</name>
</gene>
<accession>A0A4S2KR14</accession>
<dbReference type="InterPro" id="IPR036812">
    <property type="entry name" value="NAD(P)_OxRdtase_dom_sf"/>
</dbReference>
<name>A0A4S2KR14_9HYME</name>
<comment type="caution">
    <text evidence="3">The sequence shown here is derived from an EMBL/GenBank/DDBJ whole genome shotgun (WGS) entry which is preliminary data.</text>
</comment>
<dbReference type="InterPro" id="IPR016181">
    <property type="entry name" value="Acyl_CoA_acyltransferase"/>
</dbReference>
<dbReference type="GO" id="GO:0005829">
    <property type="term" value="C:cytosol"/>
    <property type="evidence" value="ECO:0007669"/>
    <property type="project" value="TreeGrafter"/>
</dbReference>
<dbReference type="PANTHER" id="PTHR42686">
    <property type="entry name" value="GH17980P-RELATED"/>
    <property type="match status" value="1"/>
</dbReference>
<dbReference type="InterPro" id="IPR023210">
    <property type="entry name" value="NADP_OxRdtase_dom"/>
</dbReference>
<dbReference type="Gene3D" id="3.40.630.30">
    <property type="match status" value="1"/>
</dbReference>
<keyword evidence="1" id="KW-1133">Transmembrane helix</keyword>